<reference evidence="1 2" key="1">
    <citation type="submission" date="2019-09" db="EMBL/GenBank/DDBJ databases">
        <authorList>
            <person name="Christie C.A."/>
            <person name="Diallo A.S."/>
            <person name="Dixon Z."/>
            <person name="McIntosh P.M."/>
            <person name="Murthy K.H."/>
            <person name="Rosen M.G."/>
            <person name="Simpson L.M."/>
            <person name="Koustas K."/>
            <person name="Fogarty M.P."/>
            <person name="Molloy S.D."/>
            <person name="Garlena R.A."/>
            <person name="Russell D.A."/>
            <person name="Pope W.H."/>
            <person name="Jacobs-Sera D."/>
            <person name="Hatfull G.F."/>
        </authorList>
    </citation>
    <scope>NUCLEOTIDE SEQUENCE [LARGE SCALE GENOMIC DNA]</scope>
</reference>
<dbReference type="KEGG" id="vg:77924266"/>
<dbReference type="Proteomes" id="UP000400849">
    <property type="component" value="Segment"/>
</dbReference>
<gene>
    <name evidence="1" type="primary">98</name>
    <name evidence="1" type="ORF">SEA_SIXAMA_98</name>
</gene>
<dbReference type="GeneID" id="77924266"/>
<organism evidence="1 2">
    <name type="scientific">Gordonia phage Sixama</name>
    <dbReference type="NCBI Taxonomy" id="2653271"/>
    <lineage>
        <taxon>Viruses</taxon>
        <taxon>Duplodnaviria</taxon>
        <taxon>Heunggongvirae</taxon>
        <taxon>Uroviricota</taxon>
        <taxon>Caudoviricetes</taxon>
        <taxon>Sixamavirus</taxon>
        <taxon>Sixamavirus sixama</taxon>
    </lineage>
</organism>
<evidence type="ECO:0000313" key="1">
    <source>
        <dbReference type="EMBL" id="QGF20277.1"/>
    </source>
</evidence>
<proteinExistence type="predicted"/>
<keyword evidence="2" id="KW-1185">Reference proteome</keyword>
<name>A0A5Q2F467_9CAUD</name>
<accession>A0A5Q2F467</accession>
<evidence type="ECO:0000313" key="2">
    <source>
        <dbReference type="Proteomes" id="UP000400849"/>
    </source>
</evidence>
<dbReference type="RefSeq" id="YP_010648807.1">
    <property type="nucleotide sequence ID" value="NC_070762.1"/>
</dbReference>
<sequence length="311" mass="35514">MLAKNVQVQLIRRDLTPGSPTYGQDLDVIEVYGPDAAEGVCLMQGFSGFMHAPRTHVKDSWAYQEGVTLSEFPRVDERLIDLKFATKGLTTDDWEEVEKRLWKALTFKQDAVIRITTANASRELKVRLERKPDDTMNYWPGETRHMIWAITLIAMDPWWYSQTISSSWTRNSAVADGQGWYSGTLELFNPADQECWIEYANREITVAETWSLSDAGVKYPAGHALADQFVMHTLPQLVPGKSFLVQTHPLKETLMVMDNSLKWAEMKAEEFVYSLPPEMVEPITVPVKLKGGTEDSKIEVFMTQRYDKPWG</sequence>
<dbReference type="EMBL" id="MN484601">
    <property type="protein sequence ID" value="QGF20277.1"/>
    <property type="molecule type" value="Genomic_DNA"/>
</dbReference>
<protein>
    <submittedName>
        <fullName evidence="1">Minor tail protein</fullName>
    </submittedName>
</protein>